<keyword evidence="2" id="KW-0732">Signal</keyword>
<dbReference type="PROSITE" id="PS51257">
    <property type="entry name" value="PROKAR_LIPOPROTEIN"/>
    <property type="match status" value="1"/>
</dbReference>
<accession>A0A2L0EQF1</accession>
<organism evidence="3 4">
    <name type="scientific">Sorangium cellulosum</name>
    <name type="common">Polyangium cellulosum</name>
    <dbReference type="NCBI Taxonomy" id="56"/>
    <lineage>
        <taxon>Bacteria</taxon>
        <taxon>Pseudomonadati</taxon>
        <taxon>Myxococcota</taxon>
        <taxon>Polyangia</taxon>
        <taxon>Polyangiales</taxon>
        <taxon>Polyangiaceae</taxon>
        <taxon>Sorangium</taxon>
    </lineage>
</organism>
<dbReference type="InterPro" id="IPR013431">
    <property type="entry name" value="Delta_60_rpt"/>
</dbReference>
<dbReference type="OrthoDB" id="5380868at2"/>
<feature type="region of interest" description="Disordered" evidence="1">
    <location>
        <begin position="39"/>
        <end position="70"/>
    </location>
</feature>
<gene>
    <name evidence="3" type="ORF">SOCE26_029580</name>
</gene>
<dbReference type="Pfam" id="PF17164">
    <property type="entry name" value="DUF5122"/>
    <property type="match status" value="5"/>
</dbReference>
<feature type="chain" id="PRO_5014675465" evidence="2">
    <location>
        <begin position="22"/>
        <end position="579"/>
    </location>
</feature>
<evidence type="ECO:0000256" key="1">
    <source>
        <dbReference type="SAM" id="MobiDB-lite"/>
    </source>
</evidence>
<name>A0A2L0EQF1_SORCE</name>
<dbReference type="EMBL" id="CP012673">
    <property type="protein sequence ID" value="AUX41538.1"/>
    <property type="molecule type" value="Genomic_DNA"/>
</dbReference>
<reference evidence="3 4" key="1">
    <citation type="submission" date="2015-09" db="EMBL/GenBank/DDBJ databases">
        <title>Sorangium comparison.</title>
        <authorList>
            <person name="Zaburannyi N."/>
            <person name="Bunk B."/>
            <person name="Overmann J."/>
            <person name="Mueller R."/>
        </authorList>
    </citation>
    <scope>NUCLEOTIDE SEQUENCE [LARGE SCALE GENOMIC DNA]</scope>
    <source>
        <strain evidence="3 4">So ce26</strain>
    </source>
</reference>
<feature type="signal peptide" evidence="2">
    <location>
        <begin position="1"/>
        <end position="21"/>
    </location>
</feature>
<dbReference type="Proteomes" id="UP000238348">
    <property type="component" value="Chromosome"/>
</dbReference>
<protein>
    <submittedName>
        <fullName evidence="3">Uncharacterized protein</fullName>
    </submittedName>
</protein>
<dbReference type="NCBIfam" id="TIGR02608">
    <property type="entry name" value="delta_60_rpt"/>
    <property type="match status" value="6"/>
</dbReference>
<dbReference type="AlphaFoldDB" id="A0A2L0EQF1"/>
<evidence type="ECO:0000313" key="3">
    <source>
        <dbReference type="EMBL" id="AUX41538.1"/>
    </source>
</evidence>
<sequence>MRSRWRHLIGFHLSLASLSLAASGCQKVLGIRDVTIDEGQGGAGGHPGQGGAPAEASSSGGGGAGSTSSGPVAEGFSFTILSPNVAVPLGGKNVIEIEIRREGGFDGEVTVEPRSAPAGLLVESATIPGGQTRGEVVVGAQAPLVLGAEISFTLEATSGDLEPRTGSVTDAIVTGRPGALDETFGAATTGVARASFGSDDGGGFFDLDVVGEQIVAAGSGAGGLGGSSFAIARLTSSGQLDPGFAEGTVMKARLGSSSGSSSRAVAVGHQLNGRIIAVGSHEESGVEDIALLRPGAAGGLGDPLFGASGKSLIDLGGLEQVSDGLVLANDRILVAGQRDGQLMVARATSSGDLDTTFAAPDGYETWALVEPSSARAIAVDSRGRIVVAGQAGADVEGDLVIARFLADGQPDTAFGTGGHRIIESPGSDEHAVAVALLPDGRIVVGGDSNAGGNVDFQLVRLLADGSLDPSFGTEGIATIPVTGGDDIAEDMVLLPDGRILVVGNTRGGATAGPVLARTTRDGAPDPHFGTDGVAPLYVGDNGSIHCVAVYPGHKVVIGGGDEGGSPGPGTYGVVARLWM</sequence>
<dbReference type="Gene3D" id="2.80.10.50">
    <property type="match status" value="2"/>
</dbReference>
<evidence type="ECO:0000256" key="2">
    <source>
        <dbReference type="SAM" id="SignalP"/>
    </source>
</evidence>
<dbReference type="RefSeq" id="WP_159396920.1">
    <property type="nucleotide sequence ID" value="NZ_CP012673.1"/>
</dbReference>
<evidence type="ECO:0000313" key="4">
    <source>
        <dbReference type="Proteomes" id="UP000238348"/>
    </source>
</evidence>
<feature type="compositionally biased region" description="Gly residues" evidence="1">
    <location>
        <begin position="39"/>
        <end position="51"/>
    </location>
</feature>
<dbReference type="InterPro" id="IPR011047">
    <property type="entry name" value="Quinoprotein_ADH-like_sf"/>
</dbReference>
<dbReference type="SUPFAM" id="SSF50998">
    <property type="entry name" value="Quinoprotein alcohol dehydrogenase-like"/>
    <property type="match status" value="1"/>
</dbReference>
<proteinExistence type="predicted"/>